<gene>
    <name evidence="2" type="ORF">C1I91_02215</name>
</gene>
<feature type="transmembrane region" description="Helical" evidence="1">
    <location>
        <begin position="34"/>
        <end position="52"/>
    </location>
</feature>
<feature type="transmembrane region" description="Helical" evidence="1">
    <location>
        <begin position="58"/>
        <end position="76"/>
    </location>
</feature>
<reference evidence="2 3" key="1">
    <citation type="submission" date="2018-01" db="EMBL/GenBank/DDBJ databases">
        <title>Genome Sequencing and Assembly of Anaerobacter polyendosporus strain CT4.</title>
        <authorList>
            <person name="Tachaapaikoon C."/>
            <person name="Sutheeworapong S."/>
            <person name="Jenjaroenpun P."/>
            <person name="Wongsurawat T."/>
            <person name="Nookeaw I."/>
            <person name="Cheawchanlertfa P."/>
            <person name="Kosugi A."/>
            <person name="Cheevadhanarak S."/>
            <person name="Ratanakhanokchai K."/>
        </authorList>
    </citation>
    <scope>NUCLEOTIDE SEQUENCE [LARGE SCALE GENOMIC DNA]</scope>
    <source>
        <strain evidence="2 3">CT4</strain>
    </source>
</reference>
<keyword evidence="1" id="KW-1133">Transmembrane helix</keyword>
<evidence type="ECO:0000256" key="1">
    <source>
        <dbReference type="SAM" id="Phobius"/>
    </source>
</evidence>
<dbReference type="RefSeq" id="WP_128211025.1">
    <property type="nucleotide sequence ID" value="NZ_CP025746.1"/>
</dbReference>
<evidence type="ECO:0000313" key="3">
    <source>
        <dbReference type="Proteomes" id="UP000286268"/>
    </source>
</evidence>
<protein>
    <recommendedName>
        <fullName evidence="4">DUF3784 domain-containing protein</fullName>
    </recommendedName>
</protein>
<evidence type="ECO:0008006" key="4">
    <source>
        <dbReference type="Google" id="ProtNLM"/>
    </source>
</evidence>
<dbReference type="AlphaFoldDB" id="A0A410DNC3"/>
<dbReference type="Proteomes" id="UP000286268">
    <property type="component" value="Chromosome"/>
</dbReference>
<keyword evidence="1" id="KW-0812">Transmembrane</keyword>
<sequence length="82" mass="9048">MFILSYVIYKYEKVELLAGIEKSKVKDVPGLAKFAGKVIALMATGIFILALVGSIIPHAGIAFIIYIIALLIVYIFRLGKYL</sequence>
<proteinExistence type="predicted"/>
<name>A0A410DNC3_9CLOT</name>
<organism evidence="2 3">
    <name type="scientific">Clostridium manihotivorum</name>
    <dbReference type="NCBI Taxonomy" id="2320868"/>
    <lineage>
        <taxon>Bacteria</taxon>
        <taxon>Bacillati</taxon>
        <taxon>Bacillota</taxon>
        <taxon>Clostridia</taxon>
        <taxon>Eubacteriales</taxon>
        <taxon>Clostridiaceae</taxon>
        <taxon>Clostridium</taxon>
    </lineage>
</organism>
<evidence type="ECO:0000313" key="2">
    <source>
        <dbReference type="EMBL" id="QAA30574.1"/>
    </source>
</evidence>
<dbReference type="EMBL" id="CP025746">
    <property type="protein sequence ID" value="QAA30574.1"/>
    <property type="molecule type" value="Genomic_DNA"/>
</dbReference>
<dbReference type="KEGG" id="cmah:C1I91_02215"/>
<accession>A0A410DNC3</accession>
<keyword evidence="1" id="KW-0472">Membrane</keyword>
<keyword evidence="3" id="KW-1185">Reference proteome</keyword>